<dbReference type="EMBL" id="FNFP01000017">
    <property type="protein sequence ID" value="SDL32987.1"/>
    <property type="molecule type" value="Genomic_DNA"/>
</dbReference>
<feature type="transmembrane region" description="Helical" evidence="6">
    <location>
        <begin position="426"/>
        <end position="445"/>
    </location>
</feature>
<feature type="transmembrane region" description="Helical" evidence="6">
    <location>
        <begin position="39"/>
        <end position="62"/>
    </location>
</feature>
<accession>A0A1G9J617</accession>
<evidence type="ECO:0000256" key="6">
    <source>
        <dbReference type="SAM" id="Phobius"/>
    </source>
</evidence>
<reference evidence="7 8" key="1">
    <citation type="submission" date="2016-10" db="EMBL/GenBank/DDBJ databases">
        <authorList>
            <person name="de Groot N.N."/>
        </authorList>
    </citation>
    <scope>NUCLEOTIDE SEQUENCE [LARGE SCALE GENOMIC DNA]</scope>
    <source>
        <strain evidence="7 8">DSM 18346</strain>
    </source>
</reference>
<dbReference type="AlphaFoldDB" id="A0A1G9J617"/>
<feature type="transmembrane region" description="Helical" evidence="6">
    <location>
        <begin position="134"/>
        <end position="154"/>
    </location>
</feature>
<dbReference type="GO" id="GO:0022857">
    <property type="term" value="F:transmembrane transporter activity"/>
    <property type="evidence" value="ECO:0007669"/>
    <property type="project" value="InterPro"/>
</dbReference>
<dbReference type="OrthoDB" id="3181223at2"/>
<evidence type="ECO:0000256" key="2">
    <source>
        <dbReference type="ARBA" id="ARBA00022475"/>
    </source>
</evidence>
<feature type="transmembrane region" description="Helical" evidence="6">
    <location>
        <begin position="94"/>
        <end position="122"/>
    </location>
</feature>
<dbReference type="PANTHER" id="PTHR42770:SF7">
    <property type="entry name" value="MEMBRANE PROTEIN"/>
    <property type="match status" value="1"/>
</dbReference>
<proteinExistence type="predicted"/>
<evidence type="ECO:0000256" key="1">
    <source>
        <dbReference type="ARBA" id="ARBA00004651"/>
    </source>
</evidence>
<feature type="transmembrane region" description="Helical" evidence="6">
    <location>
        <begin position="365"/>
        <end position="384"/>
    </location>
</feature>
<evidence type="ECO:0000313" key="7">
    <source>
        <dbReference type="EMBL" id="SDL32987.1"/>
    </source>
</evidence>
<keyword evidence="2" id="KW-1003">Cell membrane</keyword>
<dbReference type="PIRSF" id="PIRSF006060">
    <property type="entry name" value="AA_transporter"/>
    <property type="match status" value="1"/>
</dbReference>
<evidence type="ECO:0000256" key="5">
    <source>
        <dbReference type="ARBA" id="ARBA00023136"/>
    </source>
</evidence>
<evidence type="ECO:0000256" key="4">
    <source>
        <dbReference type="ARBA" id="ARBA00022989"/>
    </source>
</evidence>
<feature type="transmembrane region" description="Helical" evidence="6">
    <location>
        <begin position="338"/>
        <end position="359"/>
    </location>
</feature>
<feature type="transmembrane region" description="Helical" evidence="6">
    <location>
        <begin position="161"/>
        <end position="181"/>
    </location>
</feature>
<dbReference type="RefSeq" id="WP_090555103.1">
    <property type="nucleotide sequence ID" value="NZ_FNFP01000017.1"/>
</dbReference>
<keyword evidence="3 6" id="KW-0812">Transmembrane</keyword>
<feature type="transmembrane region" description="Helical" evidence="6">
    <location>
        <begin position="396"/>
        <end position="420"/>
    </location>
</feature>
<dbReference type="GO" id="GO:0005886">
    <property type="term" value="C:plasma membrane"/>
    <property type="evidence" value="ECO:0007669"/>
    <property type="project" value="UniProtKB-SubCell"/>
</dbReference>
<feature type="transmembrane region" description="Helical" evidence="6">
    <location>
        <begin position="12"/>
        <end position="33"/>
    </location>
</feature>
<dbReference type="InterPro" id="IPR002293">
    <property type="entry name" value="AA/rel_permease1"/>
</dbReference>
<feature type="transmembrane region" description="Helical" evidence="6">
    <location>
        <begin position="201"/>
        <end position="224"/>
    </location>
</feature>
<evidence type="ECO:0000256" key="3">
    <source>
        <dbReference type="ARBA" id="ARBA00022692"/>
    </source>
</evidence>
<dbReference type="Pfam" id="PF13520">
    <property type="entry name" value="AA_permease_2"/>
    <property type="match status" value="1"/>
</dbReference>
<dbReference type="Proteomes" id="UP000198718">
    <property type="component" value="Unassembled WGS sequence"/>
</dbReference>
<sequence>MSNSNINNQQGSLSLVACITILVGGMIGSAIFSLSGMTIYYAGPAAIITWIMAAIVLLMYGLQVAELSTIFPKSGGVFVFPSKSLGKTEKQGKIWGWISVWGYINANIVGTAFAAIYVATYLSVAFPIFEGKQVFLAVLSCLICCILNILKFSVTGKANTFLVSLLVATMLVFIAVGLFGGNWDTSLITPFFTQGVKGGTGFISAIPNAMLAYGSIVAIAFMVSEVKNPNVNVPKSVLIAMGIVVSLYSLIIITTVGLVTADFLHENPGMRFIPLYAAAFTKLSAFPWLPKIISISAVLALLTTMLVLIALTSRAIAAAAEGGMLPKGLAKLNPKTGVPLTATIVVGIASIVISCFPQFTAEIVNLGSVFAAVTISINCISLLVARKKNPYVQGNYRAPGGSILPIVTLIIIVSSYIPGIISGASLWYYTAIWYSVGAVILMSALSRMKESEKKGSNVNS</sequence>
<name>A0A1G9J617_9FIRM</name>
<dbReference type="Gene3D" id="1.20.1740.10">
    <property type="entry name" value="Amino acid/polyamine transporter I"/>
    <property type="match status" value="1"/>
</dbReference>
<keyword evidence="4 6" id="KW-1133">Transmembrane helix</keyword>
<comment type="subcellular location">
    <subcellularLocation>
        <location evidence="1">Cell membrane</location>
        <topology evidence="1">Multi-pass membrane protein</topology>
    </subcellularLocation>
</comment>
<organism evidence="7 8">
    <name type="scientific">Natronincola ferrireducens</name>
    <dbReference type="NCBI Taxonomy" id="393762"/>
    <lineage>
        <taxon>Bacteria</taxon>
        <taxon>Bacillati</taxon>
        <taxon>Bacillota</taxon>
        <taxon>Clostridia</taxon>
        <taxon>Peptostreptococcales</taxon>
        <taxon>Natronincolaceae</taxon>
        <taxon>Natronincola</taxon>
    </lineage>
</organism>
<dbReference type="STRING" id="393762.SAMN05660472_03022"/>
<feature type="transmembrane region" description="Helical" evidence="6">
    <location>
        <begin position="236"/>
        <end position="261"/>
    </location>
</feature>
<dbReference type="InterPro" id="IPR050367">
    <property type="entry name" value="APC_superfamily"/>
</dbReference>
<protein>
    <submittedName>
        <fullName evidence="7">Amino acid/polyamine/organocation transporter, APC superfamily</fullName>
    </submittedName>
</protein>
<keyword evidence="5 6" id="KW-0472">Membrane</keyword>
<feature type="transmembrane region" description="Helical" evidence="6">
    <location>
        <begin position="292"/>
        <end position="317"/>
    </location>
</feature>
<evidence type="ECO:0000313" key="8">
    <source>
        <dbReference type="Proteomes" id="UP000198718"/>
    </source>
</evidence>
<gene>
    <name evidence="7" type="ORF">SAMN05660472_03022</name>
</gene>
<dbReference type="PANTHER" id="PTHR42770">
    <property type="entry name" value="AMINO ACID TRANSPORTER-RELATED"/>
    <property type="match status" value="1"/>
</dbReference>
<keyword evidence="8" id="KW-1185">Reference proteome</keyword>